<evidence type="ECO:0000313" key="12">
    <source>
        <dbReference type="EMBL" id="ODA13614.1"/>
    </source>
</evidence>
<evidence type="ECO:0000256" key="6">
    <source>
        <dbReference type="ARBA" id="ARBA00023014"/>
    </source>
</evidence>
<dbReference type="STRING" id="1891224.BBP83_04305"/>
<dbReference type="InterPro" id="IPR050105">
    <property type="entry name" value="MoCo_biosynth_MoaA/MoaC"/>
</dbReference>
<dbReference type="GO" id="GO:0046872">
    <property type="term" value="F:metal ion binding"/>
    <property type="evidence" value="ECO:0007669"/>
    <property type="project" value="UniProtKB-KW"/>
</dbReference>
<dbReference type="SFLD" id="SFLDG01067">
    <property type="entry name" value="SPASM/twitch_domain_containing"/>
    <property type="match status" value="1"/>
</dbReference>
<comment type="function">
    <text evidence="10">Catalyzes the cyclization of GTP to (8S)-3',8-cyclo-7,8-dihydroguanosine 5'-triphosphate.</text>
</comment>
<comment type="subunit">
    <text evidence="10">Monomer and homodimer.</text>
</comment>
<dbReference type="InterPro" id="IPR013785">
    <property type="entry name" value="Aldolase_TIM"/>
</dbReference>
<dbReference type="NCBIfam" id="TIGR02666">
    <property type="entry name" value="moaA"/>
    <property type="match status" value="1"/>
</dbReference>
<dbReference type="SMART" id="SM00729">
    <property type="entry name" value="Elp3"/>
    <property type="match status" value="1"/>
</dbReference>
<dbReference type="UniPathway" id="UPA00344"/>
<dbReference type="GO" id="GO:0051539">
    <property type="term" value="F:4 iron, 4 sulfur cluster binding"/>
    <property type="evidence" value="ECO:0007669"/>
    <property type="project" value="UniProtKB-UniRule"/>
</dbReference>
<dbReference type="SFLD" id="SFLDS00029">
    <property type="entry name" value="Radical_SAM"/>
    <property type="match status" value="1"/>
</dbReference>
<comment type="similarity">
    <text evidence="10">Belongs to the radical SAM superfamily. MoaA family.</text>
</comment>
<keyword evidence="13" id="KW-1185">Reference proteome</keyword>
<keyword evidence="5 10" id="KW-0408">Iron</keyword>
<feature type="binding site" evidence="10">
    <location>
        <position position="278"/>
    </location>
    <ligand>
        <name>[4Fe-4S] cluster</name>
        <dbReference type="ChEBI" id="CHEBI:49883"/>
        <label>2</label>
        <note>4Fe-4S-substrate</note>
    </ligand>
</feature>
<gene>
    <name evidence="10" type="primary">moaA</name>
    <name evidence="12" type="ORF">BBP83_04305</name>
</gene>
<dbReference type="EMBL" id="MBDL01000008">
    <property type="protein sequence ID" value="ODA13614.1"/>
    <property type="molecule type" value="Genomic_DNA"/>
</dbReference>
<organism evidence="12 13">
    <name type="scientific">Acinetobacter celticus</name>
    <dbReference type="NCBI Taxonomy" id="1891224"/>
    <lineage>
        <taxon>Bacteria</taxon>
        <taxon>Pseudomonadati</taxon>
        <taxon>Pseudomonadota</taxon>
        <taxon>Gammaproteobacteria</taxon>
        <taxon>Moraxellales</taxon>
        <taxon>Moraxellaceae</taxon>
        <taxon>Acinetobacter</taxon>
    </lineage>
</organism>
<dbReference type="GO" id="GO:0061798">
    <property type="term" value="F:GTP 3',8'-cyclase activity"/>
    <property type="evidence" value="ECO:0007669"/>
    <property type="project" value="UniProtKB-UniRule"/>
</dbReference>
<dbReference type="EC" id="4.1.99.22" evidence="10"/>
<reference evidence="12 13" key="1">
    <citation type="submission" date="2016-07" db="EMBL/GenBank/DDBJ databases">
        <title>Acinetobacter sp. ANC 4603.</title>
        <authorList>
            <person name="Radolfova-Krizova L."/>
            <person name="Nemec A."/>
        </authorList>
    </citation>
    <scope>NUCLEOTIDE SEQUENCE [LARGE SCALE GENOMIC DNA]</scope>
    <source>
        <strain evidence="12 13">ANC 4603</strain>
    </source>
</reference>
<evidence type="ECO:0000256" key="3">
    <source>
        <dbReference type="ARBA" id="ARBA00022723"/>
    </source>
</evidence>
<name>A0A1C3CXZ4_9GAMM</name>
<accession>A0A1C3CXZ4</accession>
<keyword evidence="3 10" id="KW-0479">Metal-binding</keyword>
<dbReference type="Proteomes" id="UP000186553">
    <property type="component" value="Unassembled WGS sequence"/>
</dbReference>
<dbReference type="GO" id="GO:0005525">
    <property type="term" value="F:GTP binding"/>
    <property type="evidence" value="ECO:0007669"/>
    <property type="project" value="UniProtKB-UniRule"/>
</dbReference>
<feature type="binding site" evidence="10">
    <location>
        <position position="39"/>
    </location>
    <ligand>
        <name>[4Fe-4S] cluster</name>
        <dbReference type="ChEBI" id="CHEBI:49883"/>
        <label>1</label>
        <note>4Fe-4S-S-AdoMet</note>
    </ligand>
</feature>
<evidence type="ECO:0000256" key="5">
    <source>
        <dbReference type="ARBA" id="ARBA00023004"/>
    </source>
</evidence>
<keyword evidence="7 10" id="KW-0342">GTP-binding</keyword>
<feature type="binding site" evidence="10">
    <location>
        <position position="275"/>
    </location>
    <ligand>
        <name>[4Fe-4S] cluster</name>
        <dbReference type="ChEBI" id="CHEBI:49883"/>
        <label>2</label>
        <note>4Fe-4S-substrate</note>
    </ligand>
</feature>
<feature type="domain" description="Radical SAM core" evidence="11">
    <location>
        <begin position="16"/>
        <end position="232"/>
    </location>
</feature>
<dbReference type="CDD" id="cd01335">
    <property type="entry name" value="Radical_SAM"/>
    <property type="match status" value="1"/>
</dbReference>
<evidence type="ECO:0000256" key="4">
    <source>
        <dbReference type="ARBA" id="ARBA00022741"/>
    </source>
</evidence>
<protein>
    <recommendedName>
        <fullName evidence="10">GTP 3',8-cyclase</fullName>
        <ecNumber evidence="10">4.1.99.22</ecNumber>
    </recommendedName>
    <alternativeName>
        <fullName evidence="10">Molybdenum cofactor biosynthesis protein A</fullName>
    </alternativeName>
</protein>
<evidence type="ECO:0000313" key="13">
    <source>
        <dbReference type="Proteomes" id="UP000186553"/>
    </source>
</evidence>
<dbReference type="GO" id="GO:1904047">
    <property type="term" value="F:S-adenosyl-L-methionine binding"/>
    <property type="evidence" value="ECO:0007669"/>
    <property type="project" value="UniProtKB-UniRule"/>
</dbReference>
<feature type="binding site" evidence="10">
    <location>
        <begin position="280"/>
        <end position="282"/>
    </location>
    <ligand>
        <name>GTP</name>
        <dbReference type="ChEBI" id="CHEBI:37565"/>
    </ligand>
</feature>
<dbReference type="InterPro" id="IPR010505">
    <property type="entry name" value="MoaA_twitch"/>
</dbReference>
<dbReference type="PROSITE" id="PS51918">
    <property type="entry name" value="RADICAL_SAM"/>
    <property type="match status" value="1"/>
</dbReference>
<dbReference type="Pfam" id="PF04055">
    <property type="entry name" value="Radical_SAM"/>
    <property type="match status" value="1"/>
</dbReference>
<feature type="binding site" evidence="10">
    <location>
        <position position="38"/>
    </location>
    <ligand>
        <name>S-adenosyl-L-methionine</name>
        <dbReference type="ChEBI" id="CHEBI:59789"/>
    </ligand>
</feature>
<dbReference type="SUPFAM" id="SSF102114">
    <property type="entry name" value="Radical SAM enzymes"/>
    <property type="match status" value="1"/>
</dbReference>
<dbReference type="InterPro" id="IPR058240">
    <property type="entry name" value="rSAM_sf"/>
</dbReference>
<evidence type="ECO:0000256" key="10">
    <source>
        <dbReference type="HAMAP-Rule" id="MF_01225"/>
    </source>
</evidence>
<dbReference type="PANTHER" id="PTHR22960">
    <property type="entry name" value="MOLYBDOPTERIN COFACTOR SYNTHESIS PROTEIN A"/>
    <property type="match status" value="1"/>
</dbReference>
<feature type="binding site" evidence="10">
    <location>
        <position position="200"/>
    </location>
    <ligand>
        <name>S-adenosyl-L-methionine</name>
        <dbReference type="ChEBI" id="CHEBI:59789"/>
    </ligand>
</feature>
<feature type="binding site" evidence="10">
    <location>
        <position position="78"/>
    </location>
    <ligand>
        <name>S-adenosyl-L-methionine</name>
        <dbReference type="ChEBI" id="CHEBI:59789"/>
    </ligand>
</feature>
<dbReference type="AlphaFoldDB" id="A0A1C3CXZ4"/>
<comment type="cofactor">
    <cofactor evidence="10">
        <name>[4Fe-4S] cluster</name>
        <dbReference type="ChEBI" id="CHEBI:49883"/>
    </cofactor>
    <text evidence="10">Binds 2 [4Fe-4S] clusters. Binds 1 [4Fe-4S] cluster coordinated with 3 cysteines and an exchangeable S-adenosyl-L-methionine and 1 [4Fe-4S] cluster coordinated with 3 cysteines and the GTP-derived substrate.</text>
</comment>
<feature type="binding site" evidence="10">
    <location>
        <position position="36"/>
    </location>
    <ligand>
        <name>[4Fe-4S] cluster</name>
        <dbReference type="ChEBI" id="CHEBI:49883"/>
        <label>1</label>
        <note>4Fe-4S-S-AdoMet</note>
    </ligand>
</feature>
<feature type="binding site" evidence="10">
    <location>
        <position position="166"/>
    </location>
    <ligand>
        <name>GTP</name>
        <dbReference type="ChEBI" id="CHEBI:37565"/>
    </ligand>
</feature>
<evidence type="ECO:0000256" key="9">
    <source>
        <dbReference type="ARBA" id="ARBA00023239"/>
    </source>
</evidence>
<dbReference type="GO" id="GO:0006777">
    <property type="term" value="P:Mo-molybdopterin cofactor biosynthetic process"/>
    <property type="evidence" value="ECO:0007669"/>
    <property type="project" value="UniProtKB-UniRule"/>
</dbReference>
<keyword evidence="1 10" id="KW-0004">4Fe-4S</keyword>
<proteinExistence type="inferred from homology"/>
<dbReference type="OrthoDB" id="9763993at2"/>
<dbReference type="GO" id="GO:0061799">
    <property type="term" value="F:cyclic pyranopterin monophosphate synthase activity"/>
    <property type="evidence" value="ECO:0007669"/>
    <property type="project" value="TreeGrafter"/>
</dbReference>
<evidence type="ECO:0000256" key="7">
    <source>
        <dbReference type="ARBA" id="ARBA00023134"/>
    </source>
</evidence>
<feature type="binding site" evidence="10">
    <location>
        <position position="74"/>
    </location>
    <ligand>
        <name>GTP</name>
        <dbReference type="ChEBI" id="CHEBI:37565"/>
    </ligand>
</feature>
<dbReference type="PANTHER" id="PTHR22960:SF0">
    <property type="entry name" value="MOLYBDENUM COFACTOR BIOSYNTHESIS PROTEIN 1"/>
    <property type="match status" value="1"/>
</dbReference>
<dbReference type="RefSeq" id="WP_068886375.1">
    <property type="nucleotide sequence ID" value="NZ_CBCRUU010000001.1"/>
</dbReference>
<evidence type="ECO:0000256" key="1">
    <source>
        <dbReference type="ARBA" id="ARBA00022485"/>
    </source>
</evidence>
<feature type="binding site" evidence="10">
    <location>
        <position position="131"/>
    </location>
    <ligand>
        <name>S-adenosyl-L-methionine</name>
        <dbReference type="ChEBI" id="CHEBI:59789"/>
    </ligand>
</feature>
<evidence type="ECO:0000259" key="11">
    <source>
        <dbReference type="PROSITE" id="PS51918"/>
    </source>
</evidence>
<dbReference type="SFLD" id="SFLDG01386">
    <property type="entry name" value="main_SPASM_domain-containing"/>
    <property type="match status" value="1"/>
</dbReference>
<sequence length="370" mass="41942">MNAMMPLETQAVFADQFGRQKRKLRISVTDRCNFKCVYCMPEHPEWVKKQDLLSFEELYQFCHFMVQQGIEHIRITGGEPLMRQGVVHFIEQLQQFKKIGLKRISMTTNAHYLKKYAEALKNAGLDDLNISLDSLDAKQFKQLTQKELAPVLAGISAAQEVGLPIKINTVLMKGMNDNQILPLAKWSIQQDIVLRFIEFMPLDGDQKWSVADVVSEQQILATLATEFDVQIQEQPSAQYRANPARQYLINSYLGDSHLIKKHSIGIISTISHSFCSDCDRIRLTAQGELYNCLFAPKGLALKTEIKALLSASRQFALSTVEKMPENTSEKLALLQKVGAYIWKKEQGYDAIQARTAQQASRKISMHMLGG</sequence>
<dbReference type="InterPro" id="IPR013483">
    <property type="entry name" value="MoaA"/>
</dbReference>
<comment type="catalytic activity">
    <reaction evidence="10">
        <text>GTP + AH2 + S-adenosyl-L-methionine = (8S)-3',8-cyclo-7,8-dihydroguanosine 5'-triphosphate + 5'-deoxyadenosine + L-methionine + A + H(+)</text>
        <dbReference type="Rhea" id="RHEA:49576"/>
        <dbReference type="ChEBI" id="CHEBI:13193"/>
        <dbReference type="ChEBI" id="CHEBI:15378"/>
        <dbReference type="ChEBI" id="CHEBI:17319"/>
        <dbReference type="ChEBI" id="CHEBI:17499"/>
        <dbReference type="ChEBI" id="CHEBI:37565"/>
        <dbReference type="ChEBI" id="CHEBI:57844"/>
        <dbReference type="ChEBI" id="CHEBI:59789"/>
        <dbReference type="ChEBI" id="CHEBI:131766"/>
        <dbReference type="EC" id="4.1.99.22"/>
    </reaction>
</comment>
<feature type="binding site" evidence="10">
    <location>
        <position position="32"/>
    </location>
    <ligand>
        <name>[4Fe-4S] cluster</name>
        <dbReference type="ChEBI" id="CHEBI:49883"/>
        <label>1</label>
        <note>4Fe-4S-S-AdoMet</note>
    </ligand>
</feature>
<keyword evidence="2 10" id="KW-0949">S-adenosyl-L-methionine</keyword>
<feature type="binding site" evidence="10">
    <location>
        <position position="107"/>
    </location>
    <ligand>
        <name>GTP</name>
        <dbReference type="ChEBI" id="CHEBI:37565"/>
    </ligand>
</feature>
<dbReference type="HAMAP" id="MF_01225_B">
    <property type="entry name" value="MoaA_B"/>
    <property type="match status" value="1"/>
</dbReference>
<keyword evidence="9 10" id="KW-0456">Lyase</keyword>
<keyword evidence="6 10" id="KW-0411">Iron-sulfur</keyword>
<dbReference type="Gene3D" id="3.20.20.70">
    <property type="entry name" value="Aldolase class I"/>
    <property type="match status" value="1"/>
</dbReference>
<comment type="pathway">
    <text evidence="10">Cofactor biosynthesis; molybdopterin biosynthesis.</text>
</comment>
<dbReference type="InterPro" id="IPR040064">
    <property type="entry name" value="MoaA-like"/>
</dbReference>
<comment type="caution">
    <text evidence="12">The sequence shown here is derived from an EMBL/GenBank/DDBJ whole genome shotgun (WGS) entry which is preliminary data.</text>
</comment>
<dbReference type="SFLD" id="SFLDG01383">
    <property type="entry name" value="cyclic_pyranopterin_phosphate"/>
    <property type="match status" value="1"/>
</dbReference>
<evidence type="ECO:0000256" key="2">
    <source>
        <dbReference type="ARBA" id="ARBA00022691"/>
    </source>
</evidence>
<keyword evidence="4 10" id="KW-0547">Nucleotide-binding</keyword>
<keyword evidence="8 10" id="KW-0501">Molybdenum cofactor biosynthesis</keyword>
<evidence type="ECO:0000256" key="8">
    <source>
        <dbReference type="ARBA" id="ARBA00023150"/>
    </source>
</evidence>
<feature type="binding site" evidence="10">
    <location>
        <position position="292"/>
    </location>
    <ligand>
        <name>[4Fe-4S] cluster</name>
        <dbReference type="ChEBI" id="CHEBI:49883"/>
        <label>2</label>
        <note>4Fe-4S-substrate</note>
    </ligand>
</feature>
<feature type="binding site" evidence="10">
    <location>
        <position position="25"/>
    </location>
    <ligand>
        <name>GTP</name>
        <dbReference type="ChEBI" id="CHEBI:37565"/>
    </ligand>
</feature>
<dbReference type="Pfam" id="PF06463">
    <property type="entry name" value="Mob_synth_C"/>
    <property type="match status" value="1"/>
</dbReference>
<dbReference type="InterPro" id="IPR006638">
    <property type="entry name" value="Elp3/MiaA/NifB-like_rSAM"/>
</dbReference>
<dbReference type="InterPro" id="IPR007197">
    <property type="entry name" value="rSAM"/>
</dbReference>